<proteinExistence type="predicted"/>
<dbReference type="OrthoDB" id="78858at2759"/>
<dbReference type="KEGG" id="phet:94287925"/>
<evidence type="ECO:0000313" key="4">
    <source>
        <dbReference type="Proteomes" id="UP000674318"/>
    </source>
</evidence>
<accession>A0A836L4A5</accession>
<evidence type="ECO:0000256" key="1">
    <source>
        <dbReference type="SAM" id="Coils"/>
    </source>
</evidence>
<feature type="compositionally biased region" description="Polar residues" evidence="2">
    <location>
        <begin position="274"/>
        <end position="299"/>
    </location>
</feature>
<evidence type="ECO:0000256" key="2">
    <source>
        <dbReference type="SAM" id="MobiDB-lite"/>
    </source>
</evidence>
<feature type="coiled-coil region" evidence="1">
    <location>
        <begin position="77"/>
        <end position="147"/>
    </location>
</feature>
<dbReference type="RefSeq" id="XP_067754005.1">
    <property type="nucleotide sequence ID" value="XM_067897848.1"/>
</dbReference>
<sequence>MATLFANRTDAMMPVHEMPMDQLQREYVSLKSTAYSLTVEESHLIKKIETLREESVRAVLKAEMKEENASNQLFRCLDGAEKEVQHYQSLLKEEESEAESLSNRIKEMRAQQTEVENTLEERQEYLLMNLQRKLLDMARKKTAVEQELMAERQKYLDVLATGLGVLRGRAAASSTESSVAVDPQAASLEASAVPAEKHVDIVPLTTSVSSTLASRRTMDTSAGIPQSTASPEPSAQGDTDPAAATQFLHAPTSVLNAQTMPKESLGVHTLRGSANSIGNRISTSTTPRSADPTPCSTHSSEPHHAVVRLERKLNQLLLEQAAAMQRTSTTEKQCALLTAKLRAVQEATFLDRARAAKMKEELEKARARLCEEKANSTDGTSLSSFDDSSVVSGRSVSLDHTGTIAMGNLSLRERTRELLSSVPSSGMN</sequence>
<evidence type="ECO:0000313" key="3">
    <source>
        <dbReference type="EMBL" id="KAG5493970.1"/>
    </source>
</evidence>
<dbReference type="Proteomes" id="UP000674318">
    <property type="component" value="Unassembled WGS sequence"/>
</dbReference>
<reference evidence="3 4" key="1">
    <citation type="submission" date="2021-02" db="EMBL/GenBank/DDBJ databases">
        <title>Porcisia hertigi Genome sequencing and assembly.</title>
        <authorList>
            <person name="Almutairi H."/>
            <person name="Gatherer D."/>
        </authorList>
    </citation>
    <scope>NUCLEOTIDE SEQUENCE [LARGE SCALE GENOMIC DNA]</scope>
    <source>
        <strain evidence="3 4">C119</strain>
    </source>
</reference>
<gene>
    <name evidence="3" type="ORF">JKF63_01802</name>
</gene>
<comment type="caution">
    <text evidence="3">The sequence shown here is derived from an EMBL/GenBank/DDBJ whole genome shotgun (WGS) entry which is preliminary data.</text>
</comment>
<keyword evidence="4" id="KW-1185">Reference proteome</keyword>
<feature type="region of interest" description="Disordered" evidence="2">
    <location>
        <begin position="211"/>
        <end position="240"/>
    </location>
</feature>
<feature type="compositionally biased region" description="Polar residues" evidence="2">
    <location>
        <begin position="211"/>
        <end position="237"/>
    </location>
</feature>
<name>A0A836L4A5_9TRYP</name>
<dbReference type="AlphaFoldDB" id="A0A836L4A5"/>
<dbReference type="GeneID" id="94287925"/>
<protein>
    <submittedName>
        <fullName evidence="3">Uncharacterized protein</fullName>
    </submittedName>
</protein>
<keyword evidence="1" id="KW-0175">Coiled coil</keyword>
<dbReference type="EMBL" id="JAFJZO010000034">
    <property type="protein sequence ID" value="KAG5493970.1"/>
    <property type="molecule type" value="Genomic_DNA"/>
</dbReference>
<feature type="region of interest" description="Disordered" evidence="2">
    <location>
        <begin position="274"/>
        <end position="302"/>
    </location>
</feature>
<organism evidence="3 4">
    <name type="scientific">Porcisia hertigi</name>
    <dbReference type="NCBI Taxonomy" id="2761500"/>
    <lineage>
        <taxon>Eukaryota</taxon>
        <taxon>Discoba</taxon>
        <taxon>Euglenozoa</taxon>
        <taxon>Kinetoplastea</taxon>
        <taxon>Metakinetoplastina</taxon>
        <taxon>Trypanosomatida</taxon>
        <taxon>Trypanosomatidae</taxon>
        <taxon>Leishmaniinae</taxon>
        <taxon>Porcisia</taxon>
    </lineage>
</organism>